<keyword evidence="3" id="KW-1185">Reference proteome</keyword>
<dbReference type="EMBL" id="CP042304">
    <property type="protein sequence ID" value="QDZ10024.1"/>
    <property type="molecule type" value="Genomic_DNA"/>
</dbReference>
<protein>
    <submittedName>
        <fullName evidence="2">PilZ domain-containing protein</fullName>
    </submittedName>
</protein>
<reference evidence="2 3" key="1">
    <citation type="submission" date="2019-07" db="EMBL/GenBank/DDBJ databases">
        <title>Full genome sequence of Devosia sp. Gsoil 520.</title>
        <authorList>
            <person name="Im W.-T."/>
        </authorList>
    </citation>
    <scope>NUCLEOTIDE SEQUENCE [LARGE SCALE GENOMIC DNA]</scope>
    <source>
        <strain evidence="2 3">Gsoil 520</strain>
    </source>
</reference>
<organism evidence="2 3">
    <name type="scientific">Devosia ginsengisoli</name>
    <dbReference type="NCBI Taxonomy" id="400770"/>
    <lineage>
        <taxon>Bacteria</taxon>
        <taxon>Pseudomonadati</taxon>
        <taxon>Pseudomonadota</taxon>
        <taxon>Alphaproteobacteria</taxon>
        <taxon>Hyphomicrobiales</taxon>
        <taxon>Devosiaceae</taxon>
        <taxon>Devosia</taxon>
    </lineage>
</organism>
<gene>
    <name evidence="2" type="ORF">FPZ08_04245</name>
</gene>
<dbReference type="Proteomes" id="UP000315364">
    <property type="component" value="Chromosome"/>
</dbReference>
<evidence type="ECO:0000313" key="2">
    <source>
        <dbReference type="EMBL" id="QDZ10024.1"/>
    </source>
</evidence>
<dbReference type="GO" id="GO:0035438">
    <property type="term" value="F:cyclic-di-GMP binding"/>
    <property type="evidence" value="ECO:0007669"/>
    <property type="project" value="InterPro"/>
</dbReference>
<dbReference type="OrthoDB" id="7188320at2"/>
<dbReference type="InterPro" id="IPR009875">
    <property type="entry name" value="PilZ_domain"/>
</dbReference>
<dbReference type="KEGG" id="dea:FPZ08_04245"/>
<proteinExistence type="predicted"/>
<sequence length="124" mass="13445">MHRTDRAPGNGVCRCPGSFKVSARTGSVIGLMRDLSKSSSGPSALLLERRLAPRRNTAIEARITFGKTSLNCIIRNVSDTGAKLEVAKVAGIPDVILLHAPGHRPQTCRVVWRALRELGVEYRG</sequence>
<name>A0A5B8LQR9_9HYPH</name>
<dbReference type="SUPFAM" id="SSF141371">
    <property type="entry name" value="PilZ domain-like"/>
    <property type="match status" value="1"/>
</dbReference>
<evidence type="ECO:0000313" key="3">
    <source>
        <dbReference type="Proteomes" id="UP000315364"/>
    </source>
</evidence>
<dbReference type="AlphaFoldDB" id="A0A5B8LQR9"/>
<evidence type="ECO:0000259" key="1">
    <source>
        <dbReference type="Pfam" id="PF07238"/>
    </source>
</evidence>
<dbReference type="Pfam" id="PF07238">
    <property type="entry name" value="PilZ"/>
    <property type="match status" value="1"/>
</dbReference>
<accession>A0A5B8LQR9</accession>
<feature type="domain" description="PilZ" evidence="1">
    <location>
        <begin position="48"/>
        <end position="122"/>
    </location>
</feature>